<dbReference type="GO" id="GO:0003723">
    <property type="term" value="F:RNA binding"/>
    <property type="evidence" value="ECO:0007669"/>
    <property type="project" value="InterPro"/>
</dbReference>
<evidence type="ECO:0008006" key="4">
    <source>
        <dbReference type="Google" id="ProtNLM"/>
    </source>
</evidence>
<evidence type="ECO:0000313" key="2">
    <source>
        <dbReference type="EMBL" id="TND51873.1"/>
    </source>
</evidence>
<dbReference type="EMBL" id="PDXJ01000026">
    <property type="protein sequence ID" value="TND51873.1"/>
    <property type="molecule type" value="Genomic_DNA"/>
</dbReference>
<dbReference type="GO" id="GO:0006355">
    <property type="term" value="P:regulation of DNA-templated transcription"/>
    <property type="evidence" value="ECO:0007669"/>
    <property type="project" value="InterPro"/>
</dbReference>
<feature type="compositionally biased region" description="Basic and acidic residues" evidence="1">
    <location>
        <begin position="25"/>
        <end position="42"/>
    </location>
</feature>
<evidence type="ECO:0000256" key="1">
    <source>
        <dbReference type="SAM" id="MobiDB-lite"/>
    </source>
</evidence>
<organism evidence="2 3">
    <name type="scientific">Aeromonas veronii</name>
    <dbReference type="NCBI Taxonomy" id="654"/>
    <lineage>
        <taxon>Bacteria</taxon>
        <taxon>Pseudomonadati</taxon>
        <taxon>Pseudomonadota</taxon>
        <taxon>Gammaproteobacteria</taxon>
        <taxon>Aeromonadales</taxon>
        <taxon>Aeromonadaceae</taxon>
        <taxon>Aeromonas</taxon>
    </lineage>
</organism>
<gene>
    <name evidence="2" type="ORF">CF123_18565</name>
</gene>
<protein>
    <recommendedName>
        <fullName evidence="4">RNA chaperone Hfq</fullName>
    </recommendedName>
</protein>
<dbReference type="Pfam" id="PF17209">
    <property type="entry name" value="Hfq"/>
    <property type="match status" value="1"/>
</dbReference>
<comment type="caution">
    <text evidence="2">The sequence shown here is derived from an EMBL/GenBank/DDBJ whole genome shotgun (WGS) entry which is preliminary data.</text>
</comment>
<accession>A0AAX2UNP3</accession>
<dbReference type="InterPro" id="IPR005001">
    <property type="entry name" value="Hfq"/>
</dbReference>
<dbReference type="RefSeq" id="WP_139495320.1">
    <property type="nucleotide sequence ID" value="NZ_AP027934.1"/>
</dbReference>
<dbReference type="SUPFAM" id="SSF50182">
    <property type="entry name" value="Sm-like ribonucleoproteins"/>
    <property type="match status" value="1"/>
</dbReference>
<name>A0AAX2UNP3_AERVE</name>
<dbReference type="Gene3D" id="2.30.30.100">
    <property type="match status" value="1"/>
</dbReference>
<dbReference type="InterPro" id="IPR010920">
    <property type="entry name" value="LSM_dom_sf"/>
</dbReference>
<reference evidence="2" key="1">
    <citation type="submission" date="2017-10" db="EMBL/GenBank/DDBJ databases">
        <authorList>
            <person name="Colston S.M."/>
            <person name="Graf J."/>
        </authorList>
    </citation>
    <scope>NUCLEOTIDE SEQUENCE</scope>
    <source>
        <strain evidence="2">BAQ071013-135</strain>
    </source>
</reference>
<evidence type="ECO:0000313" key="3">
    <source>
        <dbReference type="Proteomes" id="UP000796104"/>
    </source>
</evidence>
<proteinExistence type="predicted"/>
<feature type="region of interest" description="Disordered" evidence="1">
    <location>
        <begin position="1"/>
        <end position="42"/>
    </location>
</feature>
<reference evidence="2" key="2">
    <citation type="journal article" date="2019" name="PLoS ONE">
        <title>Identification and characterization of putative Aeromonas spp. T3SS effectors.</title>
        <authorList>
            <person name="Rangel L.T."/>
            <person name="Marden J."/>
            <person name="Colston S."/>
            <person name="Setubal J.C."/>
            <person name="Graf J."/>
            <person name="Gogarten J.P."/>
        </authorList>
    </citation>
    <scope>NUCLEOTIDE SEQUENCE</scope>
    <source>
        <strain evidence="2">BAQ071013-135</strain>
    </source>
</reference>
<sequence length="105" mass="11913">MHEQHNQSHRRFSSDAGRPSLRPRPRPETQNKKPARRQLDAHEHVLLNSKRNASSVAVTLMSGKEVEGVVIDFDRYSFSIKQSDGVDLHLFKHAVAMFSPVANRA</sequence>
<dbReference type="Proteomes" id="UP000796104">
    <property type="component" value="Unassembled WGS sequence"/>
</dbReference>
<dbReference type="AlphaFoldDB" id="A0AAX2UNP3"/>